<organism evidence="10 11">
    <name type="scientific">Teichococcus aerophilus</name>
    <dbReference type="NCBI Taxonomy" id="1224513"/>
    <lineage>
        <taxon>Bacteria</taxon>
        <taxon>Pseudomonadati</taxon>
        <taxon>Pseudomonadota</taxon>
        <taxon>Alphaproteobacteria</taxon>
        <taxon>Acetobacterales</taxon>
        <taxon>Roseomonadaceae</taxon>
        <taxon>Roseomonas</taxon>
    </lineage>
</organism>
<evidence type="ECO:0000256" key="3">
    <source>
        <dbReference type="ARBA" id="ARBA00008900"/>
    </source>
</evidence>
<dbReference type="Gene3D" id="3.30.479.10">
    <property type="entry name" value="6-pyruvoyl tetrahydropterin synthase/QueD"/>
    <property type="match status" value="1"/>
</dbReference>
<keyword evidence="9" id="KW-0671">Queuosine biosynthesis</keyword>
<dbReference type="PANTHER" id="PTHR12589">
    <property type="entry name" value="PYRUVOYL TETRAHYDROBIOPTERIN SYNTHASE"/>
    <property type="match status" value="1"/>
</dbReference>
<comment type="pathway">
    <text evidence="2 9">Purine metabolism; 7-cyano-7-deazaguanine biosynthesis.</text>
</comment>
<comment type="cofactor">
    <cofactor evidence="9">
        <name>Zn(2+)</name>
        <dbReference type="ChEBI" id="CHEBI:29105"/>
    </cofactor>
    <text evidence="9">Binds 1 zinc ion per subunit.</text>
</comment>
<sequence length="125" mass="14259">MLETFIEFTFEAAHTTPPYPHPHGHTFKAQVVLTGTPDPYYGWSHDFRDVEPVVEAVRQELDHKYLNDIKGLEMPTLENVTRWIWHRLDGKIEGLDRVVVRRGAEGHAEGCSYRGTGQSMPAMAL</sequence>
<dbReference type="RefSeq" id="WP_187784969.1">
    <property type="nucleotide sequence ID" value="NZ_JACTVA010000022.1"/>
</dbReference>
<gene>
    <name evidence="10" type="ORF">IBL26_13225</name>
</gene>
<comment type="function">
    <text evidence="1">Catalyzes the conversion of 7,8-dihydroneopterin triphosphate (H2NTP) to 6-carboxy-5,6,7,8-tetrahydropterin (CPH4) and acetaldehyde.</text>
</comment>
<dbReference type="InterPro" id="IPR007115">
    <property type="entry name" value="6-PTP_synth/QueD"/>
</dbReference>
<dbReference type="SUPFAM" id="SSF55620">
    <property type="entry name" value="Tetrahydrobiopterin biosynthesis enzymes-like"/>
    <property type="match status" value="1"/>
</dbReference>
<name>A0ABR7RMG5_9PROT</name>
<evidence type="ECO:0000256" key="7">
    <source>
        <dbReference type="ARBA" id="ARBA00023239"/>
    </source>
</evidence>
<evidence type="ECO:0000256" key="4">
    <source>
        <dbReference type="ARBA" id="ARBA00018141"/>
    </source>
</evidence>
<dbReference type="Pfam" id="PF01242">
    <property type="entry name" value="PTPS"/>
    <property type="match status" value="1"/>
</dbReference>
<accession>A0ABR7RMG5</accession>
<keyword evidence="5 9" id="KW-0479">Metal-binding</keyword>
<dbReference type="EC" id="4.-.-.-" evidence="9"/>
<evidence type="ECO:0000256" key="1">
    <source>
        <dbReference type="ARBA" id="ARBA00002285"/>
    </source>
</evidence>
<dbReference type="PANTHER" id="PTHR12589:SF7">
    <property type="entry name" value="6-PYRUVOYL TETRAHYDROBIOPTERIN SYNTHASE"/>
    <property type="match status" value="1"/>
</dbReference>
<keyword evidence="7 9" id="KW-0456">Lyase</keyword>
<evidence type="ECO:0000256" key="5">
    <source>
        <dbReference type="ARBA" id="ARBA00022723"/>
    </source>
</evidence>
<keyword evidence="11" id="KW-1185">Reference proteome</keyword>
<dbReference type="Proteomes" id="UP000626026">
    <property type="component" value="Unassembled WGS sequence"/>
</dbReference>
<evidence type="ECO:0000256" key="8">
    <source>
        <dbReference type="ARBA" id="ARBA00048807"/>
    </source>
</evidence>
<comment type="catalytic activity">
    <reaction evidence="8 9">
        <text>7,8-dihydroneopterin 3'-triphosphate + H2O = 6-carboxy-5,6,7,8-tetrahydropterin + triphosphate + acetaldehyde + 2 H(+)</text>
        <dbReference type="Rhea" id="RHEA:27966"/>
        <dbReference type="ChEBI" id="CHEBI:15343"/>
        <dbReference type="ChEBI" id="CHEBI:15377"/>
        <dbReference type="ChEBI" id="CHEBI:15378"/>
        <dbReference type="ChEBI" id="CHEBI:18036"/>
        <dbReference type="ChEBI" id="CHEBI:58462"/>
        <dbReference type="ChEBI" id="CHEBI:61032"/>
        <dbReference type="EC" id="4.1.2.50"/>
    </reaction>
</comment>
<evidence type="ECO:0000313" key="11">
    <source>
        <dbReference type="Proteomes" id="UP000626026"/>
    </source>
</evidence>
<evidence type="ECO:0000256" key="2">
    <source>
        <dbReference type="ARBA" id="ARBA00005061"/>
    </source>
</evidence>
<evidence type="ECO:0000256" key="6">
    <source>
        <dbReference type="ARBA" id="ARBA00022833"/>
    </source>
</evidence>
<dbReference type="PIRSF" id="PIRSF006113">
    <property type="entry name" value="PTP_synth"/>
    <property type="match status" value="1"/>
</dbReference>
<comment type="similarity">
    <text evidence="3 9">Belongs to the PTPS family. QueD subfamily.</text>
</comment>
<dbReference type="InterPro" id="IPR038418">
    <property type="entry name" value="6-PTP_synth/QueD_sf"/>
</dbReference>
<comment type="caution">
    <text evidence="10">The sequence shown here is derived from an EMBL/GenBank/DDBJ whole genome shotgun (WGS) entry which is preliminary data.</text>
</comment>
<evidence type="ECO:0000256" key="9">
    <source>
        <dbReference type="PIRNR" id="PIRNR006113"/>
    </source>
</evidence>
<protein>
    <recommendedName>
        <fullName evidence="4 9">6-carboxy-5,6,7,8-tetrahydropterin synthase</fullName>
        <ecNumber evidence="9">4.-.-.-</ecNumber>
    </recommendedName>
</protein>
<evidence type="ECO:0000313" key="10">
    <source>
        <dbReference type="EMBL" id="MBC9207801.1"/>
    </source>
</evidence>
<dbReference type="EMBL" id="JACTVA010000022">
    <property type="protein sequence ID" value="MBC9207801.1"/>
    <property type="molecule type" value="Genomic_DNA"/>
</dbReference>
<proteinExistence type="inferred from homology"/>
<keyword evidence="6 9" id="KW-0862">Zinc</keyword>
<reference evidence="10 11" key="1">
    <citation type="journal article" date="2013" name="Int. J. Syst. Evol. Microbiol.">
        <title>Roseomonas aerophila sp. nov., isolated from air.</title>
        <authorList>
            <person name="Kim S.J."/>
            <person name="Weon H.Y."/>
            <person name="Ahn J.H."/>
            <person name="Hong S.B."/>
            <person name="Seok S.J."/>
            <person name="Whang K.S."/>
            <person name="Kwon S.W."/>
        </authorList>
    </citation>
    <scope>NUCLEOTIDE SEQUENCE [LARGE SCALE GENOMIC DNA]</scope>
    <source>
        <strain evidence="10 11">NBRC 108923</strain>
    </source>
</reference>